<keyword evidence="2" id="KW-1185">Reference proteome</keyword>
<dbReference type="Proteomes" id="UP001154240">
    <property type="component" value="Unassembled WGS sequence"/>
</dbReference>
<evidence type="ECO:0000313" key="1">
    <source>
        <dbReference type="EMBL" id="MDG4475042.1"/>
    </source>
</evidence>
<protein>
    <submittedName>
        <fullName evidence="1">DOMON-like domain-containing protein</fullName>
    </submittedName>
</protein>
<dbReference type="AlphaFoldDB" id="A0A9X4RPA5"/>
<accession>A0A9X4RPA5</accession>
<dbReference type="CDD" id="cd09627">
    <property type="entry name" value="DOMON_murB_like"/>
    <property type="match status" value="1"/>
</dbReference>
<reference evidence="1" key="1">
    <citation type="journal article" date="2022" name="bioRxiv">
        <title>Thiovibrio frasassiensisgen. nov., sp. nov., an autotrophic, elemental sulfur disproportionating bacterium isolated from sulfidic karst sediment, and proposal of Thiovibrionaceae fam. nov.</title>
        <authorList>
            <person name="Aronson H."/>
            <person name="Thomas C."/>
            <person name="Bhattacharyya M."/>
            <person name="Eckstein S."/>
            <person name="Jensen S."/>
            <person name="Barco R."/>
            <person name="Macalady J."/>
            <person name="Amend J."/>
        </authorList>
    </citation>
    <scope>NUCLEOTIDE SEQUENCE</scope>
    <source>
        <strain evidence="1">RS19-109</strain>
    </source>
</reference>
<dbReference type="EMBL" id="JAPHEH010000001">
    <property type="protein sequence ID" value="MDG4475042.1"/>
    <property type="molecule type" value="Genomic_DNA"/>
</dbReference>
<name>A0A9X4RPA5_9BACT</name>
<dbReference type="RefSeq" id="WP_307632018.1">
    <property type="nucleotide sequence ID" value="NZ_JAPHEH010000001.1"/>
</dbReference>
<gene>
    <name evidence="1" type="ORF">OLX77_02565</name>
</gene>
<proteinExistence type="predicted"/>
<comment type="caution">
    <text evidence="1">The sequence shown here is derived from an EMBL/GenBank/DDBJ whole genome shotgun (WGS) entry which is preliminary data.</text>
</comment>
<organism evidence="1 2">
    <name type="scientific">Thiovibrio frasassiensis</name>
    <dbReference type="NCBI Taxonomy" id="2984131"/>
    <lineage>
        <taxon>Bacteria</taxon>
        <taxon>Pseudomonadati</taxon>
        <taxon>Thermodesulfobacteriota</taxon>
        <taxon>Desulfobulbia</taxon>
        <taxon>Desulfobulbales</taxon>
        <taxon>Thiovibrionaceae</taxon>
        <taxon>Thiovibrio</taxon>
    </lineage>
</organism>
<reference evidence="1" key="2">
    <citation type="submission" date="2022-10" db="EMBL/GenBank/DDBJ databases">
        <authorList>
            <person name="Aronson H.S."/>
        </authorList>
    </citation>
    <scope>NUCLEOTIDE SEQUENCE</scope>
    <source>
        <strain evidence="1">RS19-109</strain>
    </source>
</reference>
<sequence length="174" mass="19641">MTRFSLHPFPGQDSGGITIHGTIKRTEQSISLSFCLQGNLDDLVLPTAPTRERRDNLWQATCLEMFWSEEGRKNYGEMNLAPNGAWNVYGFTEYRAGMHREERVSEPAVTTARTPDTFTLTAQLDIASLLGSPPIRIGVSAVLQHRDNRLSYWALTHPAEKPDFHAPQTFLLRL</sequence>
<evidence type="ECO:0000313" key="2">
    <source>
        <dbReference type="Proteomes" id="UP001154240"/>
    </source>
</evidence>
<dbReference type="Gene3D" id="2.60.40.1190">
    <property type="match status" value="1"/>
</dbReference>